<feature type="compositionally biased region" description="Basic and acidic residues" evidence="1">
    <location>
        <begin position="283"/>
        <end position="295"/>
    </location>
</feature>
<dbReference type="Proteomes" id="UP000012073">
    <property type="component" value="Unassembled WGS sequence"/>
</dbReference>
<dbReference type="STRING" id="2769.R7Q7B8"/>
<dbReference type="InterPro" id="IPR048422">
    <property type="entry name" value="NOA1/YqeH-like_C"/>
</dbReference>
<dbReference type="CDD" id="cd01855">
    <property type="entry name" value="YqeH"/>
    <property type="match status" value="1"/>
</dbReference>
<keyword evidence="5" id="KW-1185">Reference proteome</keyword>
<dbReference type="OMA" id="ARGNVWA"/>
<dbReference type="Gene3D" id="3.40.50.300">
    <property type="entry name" value="P-loop containing nucleotide triphosphate hydrolases"/>
    <property type="match status" value="1"/>
</dbReference>
<reference evidence="5" key="1">
    <citation type="journal article" date="2013" name="Proc. Natl. Acad. Sci. U.S.A.">
        <title>Genome structure and metabolic features in the red seaweed Chondrus crispus shed light on evolution of the Archaeplastida.</title>
        <authorList>
            <person name="Collen J."/>
            <person name="Porcel B."/>
            <person name="Carre W."/>
            <person name="Ball S.G."/>
            <person name="Chaparro C."/>
            <person name="Tonon T."/>
            <person name="Barbeyron T."/>
            <person name="Michel G."/>
            <person name="Noel B."/>
            <person name="Valentin K."/>
            <person name="Elias M."/>
            <person name="Artiguenave F."/>
            <person name="Arun A."/>
            <person name="Aury J.M."/>
            <person name="Barbosa-Neto J.F."/>
            <person name="Bothwell J.H."/>
            <person name="Bouget F.Y."/>
            <person name="Brillet L."/>
            <person name="Cabello-Hurtado F."/>
            <person name="Capella-Gutierrez S."/>
            <person name="Charrier B."/>
            <person name="Cladiere L."/>
            <person name="Cock J.M."/>
            <person name="Coelho S.M."/>
            <person name="Colleoni C."/>
            <person name="Czjzek M."/>
            <person name="Da Silva C."/>
            <person name="Delage L."/>
            <person name="Denoeud F."/>
            <person name="Deschamps P."/>
            <person name="Dittami S.M."/>
            <person name="Gabaldon T."/>
            <person name="Gachon C.M."/>
            <person name="Groisillier A."/>
            <person name="Herve C."/>
            <person name="Jabbari K."/>
            <person name="Katinka M."/>
            <person name="Kloareg B."/>
            <person name="Kowalczyk N."/>
            <person name="Labadie K."/>
            <person name="Leblanc C."/>
            <person name="Lopez P.J."/>
            <person name="McLachlan D.H."/>
            <person name="Meslet-Cladiere L."/>
            <person name="Moustafa A."/>
            <person name="Nehr Z."/>
            <person name="Nyvall Collen P."/>
            <person name="Panaud O."/>
            <person name="Partensky F."/>
            <person name="Poulain J."/>
            <person name="Rensing S.A."/>
            <person name="Rousvoal S."/>
            <person name="Samson G."/>
            <person name="Symeonidi A."/>
            <person name="Weissenbach J."/>
            <person name="Zambounis A."/>
            <person name="Wincker P."/>
            <person name="Boyen C."/>
        </authorList>
    </citation>
    <scope>NUCLEOTIDE SEQUENCE [LARGE SCALE GENOMIC DNA]</scope>
    <source>
        <strain evidence="5">cv. Stackhouse</strain>
    </source>
</reference>
<dbReference type="InterPro" id="IPR006073">
    <property type="entry name" value="GTP-bd"/>
</dbReference>
<evidence type="ECO:0000313" key="4">
    <source>
        <dbReference type="EMBL" id="CDF33723.1"/>
    </source>
</evidence>
<dbReference type="PhylomeDB" id="R7Q7B8"/>
<accession>R7Q7B8</accession>
<dbReference type="Pfam" id="PF01926">
    <property type="entry name" value="MMR_HSR1"/>
    <property type="match status" value="1"/>
</dbReference>
<dbReference type="AlphaFoldDB" id="R7Q7B8"/>
<dbReference type="GeneID" id="17321259"/>
<dbReference type="Pfam" id="PF21516">
    <property type="entry name" value="YqeH-like_C"/>
    <property type="match status" value="1"/>
</dbReference>
<evidence type="ECO:0000313" key="5">
    <source>
        <dbReference type="Proteomes" id="UP000012073"/>
    </source>
</evidence>
<organism evidence="4 5">
    <name type="scientific">Chondrus crispus</name>
    <name type="common">Carrageen Irish moss</name>
    <name type="synonym">Polymorpha crispa</name>
    <dbReference type="NCBI Taxonomy" id="2769"/>
    <lineage>
        <taxon>Eukaryota</taxon>
        <taxon>Rhodophyta</taxon>
        <taxon>Florideophyceae</taxon>
        <taxon>Rhodymeniophycidae</taxon>
        <taxon>Gigartinales</taxon>
        <taxon>Gigartinaceae</taxon>
        <taxon>Chondrus</taxon>
    </lineage>
</organism>
<dbReference type="InterPro" id="IPR050896">
    <property type="entry name" value="Mito_lipid_metab_GTPase"/>
</dbReference>
<dbReference type="KEGG" id="ccp:CHC_T00002510001"/>
<feature type="compositionally biased region" description="Basic and acidic residues" evidence="1">
    <location>
        <begin position="125"/>
        <end position="134"/>
    </location>
</feature>
<evidence type="ECO:0000259" key="2">
    <source>
        <dbReference type="Pfam" id="PF01926"/>
    </source>
</evidence>
<protein>
    <submittedName>
        <fullName evidence="4">Uncharacterized protein</fullName>
    </submittedName>
</protein>
<dbReference type="SUPFAM" id="SSF52540">
    <property type="entry name" value="P-loop containing nucleoside triphosphate hydrolases"/>
    <property type="match status" value="1"/>
</dbReference>
<dbReference type="InterPro" id="IPR027417">
    <property type="entry name" value="P-loop_NTPase"/>
</dbReference>
<feature type="region of interest" description="Disordered" evidence="1">
    <location>
        <begin position="277"/>
        <end position="296"/>
    </location>
</feature>
<evidence type="ECO:0000256" key="1">
    <source>
        <dbReference type="SAM" id="MobiDB-lite"/>
    </source>
</evidence>
<dbReference type="GO" id="GO:0005739">
    <property type="term" value="C:mitochondrion"/>
    <property type="evidence" value="ECO:0007669"/>
    <property type="project" value="TreeGrafter"/>
</dbReference>
<feature type="domain" description="G" evidence="2">
    <location>
        <begin position="254"/>
        <end position="332"/>
    </location>
</feature>
<dbReference type="GO" id="GO:0005525">
    <property type="term" value="F:GTP binding"/>
    <property type="evidence" value="ECO:0007669"/>
    <property type="project" value="InterPro"/>
</dbReference>
<dbReference type="EMBL" id="HG001656">
    <property type="protein sequence ID" value="CDF33723.1"/>
    <property type="molecule type" value="Genomic_DNA"/>
</dbReference>
<name>R7Q7B8_CHOCR</name>
<dbReference type="Gramene" id="CDF33723">
    <property type="protein sequence ID" value="CDF33723"/>
    <property type="gene ID" value="CHC_T00002510001"/>
</dbReference>
<proteinExistence type="predicted"/>
<dbReference type="RefSeq" id="XP_005713542.1">
    <property type="nucleotide sequence ID" value="XM_005713485.1"/>
</dbReference>
<gene>
    <name evidence="4" type="ORF">CHC_T00002510001</name>
</gene>
<dbReference type="PANTHER" id="PTHR46434:SF1">
    <property type="entry name" value="GENETIC INTERACTOR OF PROHIBITINS 3, MITOCHONDRIAL"/>
    <property type="match status" value="1"/>
</dbReference>
<evidence type="ECO:0000259" key="3">
    <source>
        <dbReference type="Pfam" id="PF21516"/>
    </source>
</evidence>
<feature type="domain" description="NOA1/YqeH-like C-terminal" evidence="3">
    <location>
        <begin position="384"/>
        <end position="481"/>
    </location>
</feature>
<feature type="region of interest" description="Disordered" evidence="1">
    <location>
        <begin position="114"/>
        <end position="141"/>
    </location>
</feature>
<dbReference type="PANTHER" id="PTHR46434">
    <property type="entry name" value="GENETIC INTERACTOR OF PROHIBITINS 3, MITOCHONDRIAL"/>
    <property type="match status" value="1"/>
</dbReference>
<dbReference type="OrthoDB" id="1696305at2759"/>
<sequence>MKPHERQAAAAKEAYLRRLDILSTIPHDLVVEQVRNKCPGCGSMFQSDTPERPGYVPPTVVEEDPLPDPVPITEDDEAPPKLPKIQKDPVCQRCYRLTHYGKIESHLRVKPKRTFPLPRTSSLSDKTDIEKESSGDGLSELSPRKFRRTLERLRNVNAVIIFLVDIFDFHGTFIPSVEDIIGQKNPIILAVNKVDLLPKNYKASRVEGWIKHECSVMGLHDVAGIHLVSSTKGTGVGELVADALRIAKQRRSDVYVIGAANVGKSSFINRLMRIRKGKGNGSRSKDDGRPRRDKTSLGTITTSVVPGTTLDVIRIPLGGKVNLYDTPGLMISHQLTNFLDAKELRAVLPSKSVENVTFRLAEGKAIYIGGLARLEVVSGKPFFFTCFFAPTVKIHPGRADGAHEFLHRHVGDFLTPPFSEEGLEKLGEWTSKSFTAEGQSWKKSCVDIVLSGLGWISVTGPGKVRLRIWVPRGVGVFTREPLMPFETDVGVSKYTGSTAVNRKQMRKSSKKRKPDDFE</sequence>